<accession>A0A8R1EM19</accession>
<dbReference type="AlphaFoldDB" id="A0A8R1EM19"/>
<dbReference type="Proteomes" id="UP000005237">
    <property type="component" value="Unassembled WGS sequence"/>
</dbReference>
<name>A0A8R1EM19_CAEJA</name>
<dbReference type="Pfam" id="PF14594">
    <property type="entry name" value="Sipho_Gp37"/>
    <property type="match status" value="1"/>
</dbReference>
<sequence>MQDSFLADPNKFFVDNTGTTGGRTSGPVKKPKPKDVPPTITPPPTITISPEEVFSQLPVPLSNGMTMADVLKKFPPFDTGGVAVGRGLMPKDIIRPERTLGPKMTEDFERLVGVLEQGRCVPRLRIRESDRRGWQYHVLPVVHGIARRGADAVGSALSLTAPGVDDNDILEVPRMAKNFGYIDIRGRTWHLYGYMEAAENVAILDKASGLYLPPTELVTSSARGRSVRHLAKTIEDERKVGLLIGTRGATEDIHDEVESAWWDGWSTEKAGRLTASKNSGAYRWLDIRKSKNPPSEWSIAPDVNNFMEHDMELIACNPAWQAGMRDIEKVVSGQRIFELTNPTDRPLWPIILGTPGSAWEIQDGTTSRMVKMPALTQNWKLYTDPQVRTLEVENGPAVWPKRCAVSRSPIRFRRGPSIRFTQSRRRSPARREKEERDHNARDRIGLCDKEWRLVTEIVGEEEVDFGKMVNDTEEGRFTLPGDHPWNDWLVYQNTVEEDIHFYVEPIDNPEKRIGYKVIDIEVEFNADDGYERVTVIGLEDIEHVKNNLAWANTLAPLEFQLPKSDVQAKRAKTAVRSYLFRNFLREYQPGWLPHPFNLWDKTYWKNNIDPSKWKVLIAPQIGPDTSEWTVLASAVR</sequence>
<feature type="region of interest" description="Disordered" evidence="1">
    <location>
        <begin position="1"/>
        <end position="45"/>
    </location>
</feature>
<reference evidence="3" key="2">
    <citation type="submission" date="2022-06" db="UniProtKB">
        <authorList>
            <consortium name="EnsemblMetazoa"/>
        </authorList>
    </citation>
    <scope>IDENTIFICATION</scope>
    <source>
        <strain evidence="3">DF5081</strain>
    </source>
</reference>
<dbReference type="InterPro" id="IPR029432">
    <property type="entry name" value="Gp28/Gp37-like_dom"/>
</dbReference>
<evidence type="ECO:0000313" key="4">
    <source>
        <dbReference type="Proteomes" id="UP000005237"/>
    </source>
</evidence>
<protein>
    <recommendedName>
        <fullName evidence="2">Gp28/Gp37-like domain-containing protein</fullName>
    </recommendedName>
</protein>
<evidence type="ECO:0000259" key="2">
    <source>
        <dbReference type="Pfam" id="PF14594"/>
    </source>
</evidence>
<dbReference type="EnsemblMetazoa" id="CJA38373a.1">
    <property type="protein sequence ID" value="CJA38373a.1"/>
    <property type="gene ID" value="WBGene00214220"/>
</dbReference>
<evidence type="ECO:0000313" key="3">
    <source>
        <dbReference type="EnsemblMetazoa" id="CJA38373a.1"/>
    </source>
</evidence>
<keyword evidence="4" id="KW-1185">Reference proteome</keyword>
<organism evidence="3 4">
    <name type="scientific">Caenorhabditis japonica</name>
    <dbReference type="NCBI Taxonomy" id="281687"/>
    <lineage>
        <taxon>Eukaryota</taxon>
        <taxon>Metazoa</taxon>
        <taxon>Ecdysozoa</taxon>
        <taxon>Nematoda</taxon>
        <taxon>Chromadorea</taxon>
        <taxon>Rhabditida</taxon>
        <taxon>Rhabditina</taxon>
        <taxon>Rhabditomorpha</taxon>
        <taxon>Rhabditoidea</taxon>
        <taxon>Rhabditidae</taxon>
        <taxon>Peloderinae</taxon>
        <taxon>Caenorhabditis</taxon>
    </lineage>
</organism>
<proteinExistence type="predicted"/>
<evidence type="ECO:0000256" key="1">
    <source>
        <dbReference type="SAM" id="MobiDB-lite"/>
    </source>
</evidence>
<feature type="domain" description="Gp28/Gp37-like" evidence="2">
    <location>
        <begin position="446"/>
        <end position="632"/>
    </location>
</feature>
<reference evidence="4" key="1">
    <citation type="submission" date="2010-08" db="EMBL/GenBank/DDBJ databases">
        <authorList>
            <consortium name="Caenorhabditis japonica Sequencing Consortium"/>
            <person name="Wilson R.K."/>
        </authorList>
    </citation>
    <scope>NUCLEOTIDE SEQUENCE [LARGE SCALE GENOMIC DNA]</scope>
    <source>
        <strain evidence="4">DF5081</strain>
    </source>
</reference>